<proteinExistence type="predicted"/>
<sequence length="93" mass="9198">MRALKWILAVSGMCVALAGCGGGGGSSNASTSSGNGTSTPVTNTPAAVSTAFADPTATPVSSGSANTVPIVVSSFRNALEITSRYAAFLERML</sequence>
<evidence type="ECO:0000313" key="3">
    <source>
        <dbReference type="EMBL" id="TCG03798.1"/>
    </source>
</evidence>
<feature type="region of interest" description="Disordered" evidence="1">
    <location>
        <begin position="22"/>
        <end position="45"/>
    </location>
</feature>
<evidence type="ECO:0000256" key="1">
    <source>
        <dbReference type="SAM" id="MobiDB-lite"/>
    </source>
</evidence>
<keyword evidence="2" id="KW-0732">Signal</keyword>
<keyword evidence="4" id="KW-1185">Reference proteome</keyword>
<evidence type="ECO:0000313" key="4">
    <source>
        <dbReference type="Proteomes" id="UP000294200"/>
    </source>
</evidence>
<dbReference type="AlphaFoldDB" id="A0A4V2NG69"/>
<feature type="compositionally biased region" description="Low complexity" evidence="1">
    <location>
        <begin position="27"/>
        <end position="38"/>
    </location>
</feature>
<feature type="signal peptide" evidence="2">
    <location>
        <begin position="1"/>
        <end position="18"/>
    </location>
</feature>
<protein>
    <submittedName>
        <fullName evidence="3">Uncharacterized protein</fullName>
    </submittedName>
</protein>
<evidence type="ECO:0000256" key="2">
    <source>
        <dbReference type="SAM" id="SignalP"/>
    </source>
</evidence>
<reference evidence="3 4" key="1">
    <citation type="submission" date="2017-02" db="EMBL/GenBank/DDBJ databases">
        <title>Paraburkholderia sophoroidis sp. nov. and Paraburkholderia steynii sp. nov. rhizobial symbionts of the fynbos legume Hypocalyptus sophoroides.</title>
        <authorList>
            <person name="Steenkamp E.T."/>
            <person name="Beukes C.W."/>
            <person name="Van Zyl E."/>
            <person name="Avontuur J."/>
            <person name="Chan W.Y."/>
            <person name="Hassen A."/>
            <person name="Palmer M."/>
            <person name="Mthombeni L."/>
            <person name="Phalane F."/>
            <person name="Sereme K."/>
            <person name="Venter S.N."/>
        </authorList>
    </citation>
    <scope>NUCLEOTIDE SEQUENCE [LARGE SCALE GENOMIC DNA]</scope>
    <source>
        <strain evidence="3 4">HC1.1ba</strain>
    </source>
</reference>
<feature type="chain" id="PRO_5020308321" evidence="2">
    <location>
        <begin position="19"/>
        <end position="93"/>
    </location>
</feature>
<organism evidence="3 4">
    <name type="scientific">Paraburkholderia steynii</name>
    <dbReference type="NCBI Taxonomy" id="1245441"/>
    <lineage>
        <taxon>Bacteria</taxon>
        <taxon>Pseudomonadati</taxon>
        <taxon>Pseudomonadota</taxon>
        <taxon>Betaproteobacteria</taxon>
        <taxon>Burkholderiales</taxon>
        <taxon>Burkholderiaceae</taxon>
        <taxon>Paraburkholderia</taxon>
    </lineage>
</organism>
<dbReference type="Proteomes" id="UP000294200">
    <property type="component" value="Unassembled WGS sequence"/>
</dbReference>
<name>A0A4V2NG69_9BURK</name>
<dbReference type="EMBL" id="MWML01000337">
    <property type="protein sequence ID" value="TCG03798.1"/>
    <property type="molecule type" value="Genomic_DNA"/>
</dbReference>
<feature type="non-terminal residue" evidence="3">
    <location>
        <position position="93"/>
    </location>
</feature>
<accession>A0A4V2NG69</accession>
<dbReference type="PROSITE" id="PS51257">
    <property type="entry name" value="PROKAR_LIPOPROTEIN"/>
    <property type="match status" value="1"/>
</dbReference>
<gene>
    <name evidence="3" type="ORF">BZM27_45740</name>
</gene>
<comment type="caution">
    <text evidence="3">The sequence shown here is derived from an EMBL/GenBank/DDBJ whole genome shotgun (WGS) entry which is preliminary data.</text>
</comment>